<dbReference type="Pfam" id="PF13489">
    <property type="entry name" value="Methyltransf_23"/>
    <property type="match status" value="1"/>
</dbReference>
<reference evidence="1 2" key="1">
    <citation type="submission" date="2018-05" db="EMBL/GenBank/DDBJ databases">
        <title>Genome sequencing and assembly of the regulated plant pathogen Lachnellula willkommii and related sister species for the development of diagnostic species identification markers.</title>
        <authorList>
            <person name="Giroux E."/>
            <person name="Bilodeau G."/>
        </authorList>
    </citation>
    <scope>NUCLEOTIDE SEQUENCE [LARGE SCALE GENOMIC DNA]</scope>
    <source>
        <strain evidence="1 2">CBS 160.35</strain>
    </source>
</reference>
<dbReference type="PANTHER" id="PTHR43591:SF24">
    <property type="entry name" value="2-METHOXY-6-POLYPRENYL-1,4-BENZOQUINOL METHYLASE, MITOCHONDRIAL"/>
    <property type="match status" value="1"/>
</dbReference>
<dbReference type="Proteomes" id="UP000443090">
    <property type="component" value="Unassembled WGS sequence"/>
</dbReference>
<dbReference type="GO" id="GO:0008168">
    <property type="term" value="F:methyltransferase activity"/>
    <property type="evidence" value="ECO:0007669"/>
    <property type="project" value="TreeGrafter"/>
</dbReference>
<dbReference type="Gene3D" id="3.40.50.150">
    <property type="entry name" value="Vaccinia Virus protein VP39"/>
    <property type="match status" value="1"/>
</dbReference>
<evidence type="ECO:0000313" key="2">
    <source>
        <dbReference type="Proteomes" id="UP000443090"/>
    </source>
</evidence>
<dbReference type="InterPro" id="IPR029063">
    <property type="entry name" value="SAM-dependent_MTases_sf"/>
</dbReference>
<gene>
    <name evidence="1" type="primary">LAE1_5</name>
    <name evidence="1" type="ORF">LOCC1_G004897</name>
</gene>
<dbReference type="PANTHER" id="PTHR43591">
    <property type="entry name" value="METHYLTRANSFERASE"/>
    <property type="match status" value="1"/>
</dbReference>
<name>A0A8H8RU71_9HELO</name>
<organism evidence="1 2">
    <name type="scientific">Lachnellula occidentalis</name>
    <dbReference type="NCBI Taxonomy" id="215460"/>
    <lineage>
        <taxon>Eukaryota</taxon>
        <taxon>Fungi</taxon>
        <taxon>Dikarya</taxon>
        <taxon>Ascomycota</taxon>
        <taxon>Pezizomycotina</taxon>
        <taxon>Leotiomycetes</taxon>
        <taxon>Helotiales</taxon>
        <taxon>Lachnaceae</taxon>
        <taxon>Lachnellula</taxon>
    </lineage>
</organism>
<dbReference type="CDD" id="cd02440">
    <property type="entry name" value="AdoMet_MTases"/>
    <property type="match status" value="1"/>
</dbReference>
<evidence type="ECO:0000313" key="1">
    <source>
        <dbReference type="EMBL" id="TVY41037.1"/>
    </source>
</evidence>
<proteinExistence type="predicted"/>
<dbReference type="SUPFAM" id="SSF53335">
    <property type="entry name" value="S-adenosyl-L-methionine-dependent methyltransferases"/>
    <property type="match status" value="1"/>
</dbReference>
<sequence length="209" mass="23698">MCIADSHPEAEVIGVDLSPIQPNFVPPNLQFQIDDIEKEWTFSRNFDFIFSRMMTGAITDWKTYIQNCFDHTEPGGYLEVQDICYPPRYIDESGKGTSIEKWAANMIDGASKLGVAIDSAKGVKKIMEDIGYLDVVETVYQWPMNTWPADKKMKEIGLWAHHAGISNLDGLSMVIYTHGLGWSPEAVTLFLADVRKDMKNSKIHAYWPM</sequence>
<dbReference type="EMBL" id="QGMI01000417">
    <property type="protein sequence ID" value="TVY41037.1"/>
    <property type="molecule type" value="Genomic_DNA"/>
</dbReference>
<dbReference type="AlphaFoldDB" id="A0A8H8RU71"/>
<accession>A0A8H8RU71</accession>
<dbReference type="OrthoDB" id="2013972at2759"/>
<keyword evidence="2" id="KW-1185">Reference proteome</keyword>
<protein>
    <submittedName>
        <fullName evidence="1">Secondary metabolism regulator</fullName>
    </submittedName>
</protein>
<comment type="caution">
    <text evidence="1">The sequence shown here is derived from an EMBL/GenBank/DDBJ whole genome shotgun (WGS) entry which is preliminary data.</text>
</comment>